<keyword evidence="6" id="KW-0413">Isomerase</keyword>
<organism evidence="8 9">
    <name type="scientific">Oikopleura dioica</name>
    <name type="common">Tunicate</name>
    <dbReference type="NCBI Taxonomy" id="34765"/>
    <lineage>
        <taxon>Eukaryota</taxon>
        <taxon>Metazoa</taxon>
        <taxon>Chordata</taxon>
        <taxon>Tunicata</taxon>
        <taxon>Appendicularia</taxon>
        <taxon>Copelata</taxon>
        <taxon>Oikopleuridae</taxon>
        <taxon>Oikopleura</taxon>
    </lineage>
</organism>
<dbReference type="PANTHER" id="PTHR31689:SF0">
    <property type="entry name" value="DIAMINOPIMELATE EPIMERASE"/>
    <property type="match status" value="1"/>
</dbReference>
<accession>A0ABN7S557</accession>
<keyword evidence="4" id="KW-0028">Amino-acid biosynthesis</keyword>
<protein>
    <recommendedName>
        <fullName evidence="3">diaminopimelate epimerase</fullName>
        <ecNumber evidence="3">5.1.1.7</ecNumber>
    </recommendedName>
</protein>
<evidence type="ECO:0000256" key="4">
    <source>
        <dbReference type="ARBA" id="ARBA00022605"/>
    </source>
</evidence>
<comment type="similarity">
    <text evidence="2">Belongs to the diaminopimelate epimerase family.</text>
</comment>
<comment type="pathway">
    <text evidence="1">Amino-acid biosynthesis; L-lysine biosynthesis via DAP pathway; DL-2,6-diaminopimelate from LL-2,6-diaminopimelate: step 1/1.</text>
</comment>
<dbReference type="InterPro" id="IPR018510">
    <property type="entry name" value="DAP_epimerase_AS"/>
</dbReference>
<proteinExistence type="inferred from homology"/>
<evidence type="ECO:0000256" key="5">
    <source>
        <dbReference type="ARBA" id="ARBA00023154"/>
    </source>
</evidence>
<comment type="catalytic activity">
    <reaction evidence="7">
        <text>(2S,6S)-2,6-diaminopimelate = meso-2,6-diaminopimelate</text>
        <dbReference type="Rhea" id="RHEA:15393"/>
        <dbReference type="ChEBI" id="CHEBI:57609"/>
        <dbReference type="ChEBI" id="CHEBI:57791"/>
        <dbReference type="EC" id="5.1.1.7"/>
    </reaction>
</comment>
<evidence type="ECO:0000256" key="2">
    <source>
        <dbReference type="ARBA" id="ARBA00010219"/>
    </source>
</evidence>
<dbReference type="Gene3D" id="3.10.310.10">
    <property type="entry name" value="Diaminopimelate Epimerase, Chain A, domain 1"/>
    <property type="match status" value="1"/>
</dbReference>
<evidence type="ECO:0000256" key="6">
    <source>
        <dbReference type="ARBA" id="ARBA00023235"/>
    </source>
</evidence>
<dbReference type="InterPro" id="IPR001653">
    <property type="entry name" value="DAP_epimerase_DapF"/>
</dbReference>
<sequence>MDVIDFVKMQGLGNDYIFIDTISNELSVTQLEQLQQPAKIAALCDRNFGVGGDGLVFISLEETGGETGDVFGMKMFNADGSEGRTCGNALRCIGHYLQKSQIAETKYMKIKTASGTVNLIAHEGDQIEVNMGSVELMSSPEPLLLEDVKEPCKENKRKLALVNLFTEYKNTQFSISTWS</sequence>
<dbReference type="Proteomes" id="UP001158576">
    <property type="component" value="Chromosome PAR"/>
</dbReference>
<evidence type="ECO:0000313" key="8">
    <source>
        <dbReference type="EMBL" id="CAG5090352.1"/>
    </source>
</evidence>
<evidence type="ECO:0000256" key="3">
    <source>
        <dbReference type="ARBA" id="ARBA00013080"/>
    </source>
</evidence>
<evidence type="ECO:0000256" key="1">
    <source>
        <dbReference type="ARBA" id="ARBA00005196"/>
    </source>
</evidence>
<keyword evidence="9" id="KW-1185">Reference proteome</keyword>
<evidence type="ECO:0000313" key="9">
    <source>
        <dbReference type="Proteomes" id="UP001158576"/>
    </source>
</evidence>
<name>A0ABN7S557_OIKDI</name>
<dbReference type="NCBIfam" id="TIGR00652">
    <property type="entry name" value="DapF"/>
    <property type="match status" value="1"/>
</dbReference>
<gene>
    <name evidence="8" type="ORF">OKIOD_LOCUS4126</name>
</gene>
<reference evidence="8 9" key="1">
    <citation type="submission" date="2021-04" db="EMBL/GenBank/DDBJ databases">
        <authorList>
            <person name="Bliznina A."/>
        </authorList>
    </citation>
    <scope>NUCLEOTIDE SEQUENCE [LARGE SCALE GENOMIC DNA]</scope>
</reference>
<dbReference type="Pfam" id="PF01678">
    <property type="entry name" value="DAP_epimerase"/>
    <property type="match status" value="1"/>
</dbReference>
<dbReference type="PANTHER" id="PTHR31689">
    <property type="entry name" value="DIAMINOPIMELATE EPIMERASE, CHLOROPLASTIC"/>
    <property type="match status" value="1"/>
</dbReference>
<dbReference type="EC" id="5.1.1.7" evidence="3"/>
<dbReference type="PROSITE" id="PS01326">
    <property type="entry name" value="DAP_EPIMERASE"/>
    <property type="match status" value="1"/>
</dbReference>
<dbReference type="SUPFAM" id="SSF54506">
    <property type="entry name" value="Diaminopimelate epimerase-like"/>
    <property type="match status" value="1"/>
</dbReference>
<evidence type="ECO:0000256" key="7">
    <source>
        <dbReference type="ARBA" id="ARBA00051712"/>
    </source>
</evidence>
<dbReference type="EMBL" id="OU015568">
    <property type="protein sequence ID" value="CAG5090352.1"/>
    <property type="molecule type" value="Genomic_DNA"/>
</dbReference>
<keyword evidence="5" id="KW-0457">Lysine biosynthesis</keyword>